<feature type="transmembrane region" description="Helical" evidence="2">
    <location>
        <begin position="12"/>
        <end position="30"/>
    </location>
</feature>
<keyword evidence="2" id="KW-1133">Transmembrane helix</keyword>
<feature type="transmembrane region" description="Helical" evidence="2">
    <location>
        <begin position="91"/>
        <end position="109"/>
    </location>
</feature>
<dbReference type="EMBL" id="MHMM01000014">
    <property type="protein sequence ID" value="OGZ26873.1"/>
    <property type="molecule type" value="Genomic_DNA"/>
</dbReference>
<dbReference type="Proteomes" id="UP000177740">
    <property type="component" value="Unassembled WGS sequence"/>
</dbReference>
<evidence type="ECO:0000313" key="3">
    <source>
        <dbReference type="EMBL" id="OGZ26873.1"/>
    </source>
</evidence>
<organism evidence="3 4">
    <name type="scientific">Candidatus Nealsonbacteria bacterium RIFOXYB1_FULL_40_15</name>
    <dbReference type="NCBI Taxonomy" id="1801677"/>
    <lineage>
        <taxon>Bacteria</taxon>
        <taxon>Candidatus Nealsoniibacteriota</taxon>
    </lineage>
</organism>
<keyword evidence="1" id="KW-0175">Coiled coil</keyword>
<gene>
    <name evidence="3" type="ORF">A2365_01120</name>
</gene>
<dbReference type="STRING" id="1801677.A2365_01120"/>
<dbReference type="AlphaFoldDB" id="A0A1G2EM59"/>
<protein>
    <submittedName>
        <fullName evidence="3">Uncharacterized protein</fullName>
    </submittedName>
</protein>
<feature type="coiled-coil region" evidence="1">
    <location>
        <begin position="156"/>
        <end position="183"/>
    </location>
</feature>
<feature type="transmembrane region" description="Helical" evidence="2">
    <location>
        <begin position="306"/>
        <end position="328"/>
    </location>
</feature>
<evidence type="ECO:0000313" key="4">
    <source>
        <dbReference type="Proteomes" id="UP000177740"/>
    </source>
</evidence>
<evidence type="ECO:0000256" key="2">
    <source>
        <dbReference type="SAM" id="Phobius"/>
    </source>
</evidence>
<reference evidence="3 4" key="1">
    <citation type="journal article" date="2016" name="Nat. Commun.">
        <title>Thousands of microbial genomes shed light on interconnected biogeochemical processes in an aquifer system.</title>
        <authorList>
            <person name="Anantharaman K."/>
            <person name="Brown C.T."/>
            <person name="Hug L.A."/>
            <person name="Sharon I."/>
            <person name="Castelle C.J."/>
            <person name="Probst A.J."/>
            <person name="Thomas B.C."/>
            <person name="Singh A."/>
            <person name="Wilkins M.J."/>
            <person name="Karaoz U."/>
            <person name="Brodie E.L."/>
            <person name="Williams K.H."/>
            <person name="Hubbard S.S."/>
            <person name="Banfield J.F."/>
        </authorList>
    </citation>
    <scope>NUCLEOTIDE SEQUENCE [LARGE SCALE GENOMIC DNA]</scope>
</reference>
<accession>A0A1G2EM59</accession>
<name>A0A1G2EM59_9BACT</name>
<evidence type="ECO:0000256" key="1">
    <source>
        <dbReference type="SAM" id="Coils"/>
    </source>
</evidence>
<keyword evidence="2" id="KW-0812">Transmembrane</keyword>
<sequence length="350" mass="39161">MVFQTTRGELCEWLLIFVTFINILGSEPFLPTFAKASASHSRFKVPEIATAFASPKPSKGGGGFRSATASQRPLHRILKLSLSKLILLKKLTYFLISVRVILVCFWANQSTFAKENLMKKTLAVLLVVLLALAVGSNAQQRSTLEILSDYQLKIREQEMASRVIALEEKIAELESQTQNLNKEHAAFYQLLKNRMEPNCPPVADVRMKELEKKMDKLNEENVKMREVLVGILNSDRRSAAATTTSAPPAVLEDSGKTGWMDFSLPSPNHMRGEIRFSTDKIREPNLPLPEPHPIAPGVDLPISTKALWWGAVFVVILLLLVIAAAIFWGRKRRALPRRAARVEPPADDRD</sequence>
<comment type="caution">
    <text evidence="3">The sequence shown here is derived from an EMBL/GenBank/DDBJ whole genome shotgun (WGS) entry which is preliminary data.</text>
</comment>
<keyword evidence="2" id="KW-0472">Membrane</keyword>
<proteinExistence type="predicted"/>
<feature type="transmembrane region" description="Helical" evidence="2">
    <location>
        <begin position="121"/>
        <end position="138"/>
    </location>
</feature>